<feature type="compositionally biased region" description="Basic and acidic residues" evidence="1">
    <location>
        <begin position="227"/>
        <end position="237"/>
    </location>
</feature>
<name>A0AAD7MDM1_9AGAR</name>
<reference evidence="2" key="1">
    <citation type="submission" date="2023-03" db="EMBL/GenBank/DDBJ databases">
        <title>Massive genome expansion in bonnet fungi (Mycena s.s.) driven by repeated elements and novel gene families across ecological guilds.</title>
        <authorList>
            <consortium name="Lawrence Berkeley National Laboratory"/>
            <person name="Harder C.B."/>
            <person name="Miyauchi S."/>
            <person name="Viragh M."/>
            <person name="Kuo A."/>
            <person name="Thoen E."/>
            <person name="Andreopoulos B."/>
            <person name="Lu D."/>
            <person name="Skrede I."/>
            <person name="Drula E."/>
            <person name="Henrissat B."/>
            <person name="Morin E."/>
            <person name="Kohler A."/>
            <person name="Barry K."/>
            <person name="LaButti K."/>
            <person name="Morin E."/>
            <person name="Salamov A."/>
            <person name="Lipzen A."/>
            <person name="Mereny Z."/>
            <person name="Hegedus B."/>
            <person name="Baldrian P."/>
            <person name="Stursova M."/>
            <person name="Weitz H."/>
            <person name="Taylor A."/>
            <person name="Grigoriev I.V."/>
            <person name="Nagy L.G."/>
            <person name="Martin F."/>
            <person name="Kauserud H."/>
        </authorList>
    </citation>
    <scope>NUCLEOTIDE SEQUENCE</scope>
    <source>
        <strain evidence="2">CBHHK182m</strain>
    </source>
</reference>
<proteinExistence type="predicted"/>
<keyword evidence="3" id="KW-1185">Reference proteome</keyword>
<dbReference type="EMBL" id="JARKIB010000370">
    <property type="protein sequence ID" value="KAJ7712283.1"/>
    <property type="molecule type" value="Genomic_DNA"/>
</dbReference>
<organism evidence="2 3">
    <name type="scientific">Mycena metata</name>
    <dbReference type="NCBI Taxonomy" id="1033252"/>
    <lineage>
        <taxon>Eukaryota</taxon>
        <taxon>Fungi</taxon>
        <taxon>Dikarya</taxon>
        <taxon>Basidiomycota</taxon>
        <taxon>Agaricomycotina</taxon>
        <taxon>Agaricomycetes</taxon>
        <taxon>Agaricomycetidae</taxon>
        <taxon>Agaricales</taxon>
        <taxon>Marasmiineae</taxon>
        <taxon>Mycenaceae</taxon>
        <taxon>Mycena</taxon>
    </lineage>
</organism>
<dbReference type="AlphaFoldDB" id="A0AAD7MDM1"/>
<evidence type="ECO:0008006" key="4">
    <source>
        <dbReference type="Google" id="ProtNLM"/>
    </source>
</evidence>
<feature type="region of interest" description="Disordered" evidence="1">
    <location>
        <begin position="227"/>
        <end position="297"/>
    </location>
</feature>
<evidence type="ECO:0000313" key="3">
    <source>
        <dbReference type="Proteomes" id="UP001215598"/>
    </source>
</evidence>
<dbReference type="SUPFAM" id="SSF56219">
    <property type="entry name" value="DNase I-like"/>
    <property type="match status" value="1"/>
</dbReference>
<protein>
    <recommendedName>
        <fullName evidence="4">Endonuclease/exonuclease/phosphatase domain-containing protein</fullName>
    </recommendedName>
</protein>
<accession>A0AAD7MDM1</accession>
<evidence type="ECO:0000313" key="2">
    <source>
        <dbReference type="EMBL" id="KAJ7712283.1"/>
    </source>
</evidence>
<evidence type="ECO:0000256" key="1">
    <source>
        <dbReference type="SAM" id="MobiDB-lite"/>
    </source>
</evidence>
<dbReference type="Proteomes" id="UP001215598">
    <property type="component" value="Unassembled WGS sequence"/>
</dbReference>
<dbReference type="InterPro" id="IPR036691">
    <property type="entry name" value="Endo/exonu/phosph_ase_sf"/>
</dbReference>
<feature type="compositionally biased region" description="Pro residues" evidence="1">
    <location>
        <begin position="243"/>
        <end position="275"/>
    </location>
</feature>
<comment type="caution">
    <text evidence="2">The sequence shown here is derived from an EMBL/GenBank/DDBJ whole genome shotgun (WGS) entry which is preliminary data.</text>
</comment>
<gene>
    <name evidence="2" type="ORF">B0H16DRAFT_1479531</name>
</gene>
<dbReference type="PRINTS" id="PR01217">
    <property type="entry name" value="PRICHEXTENSN"/>
</dbReference>
<dbReference type="Gene3D" id="3.60.10.10">
    <property type="entry name" value="Endonuclease/exonuclease/phosphatase"/>
    <property type="match status" value="1"/>
</dbReference>
<feature type="compositionally biased region" description="Pro residues" evidence="1">
    <location>
        <begin position="38"/>
        <end position="56"/>
    </location>
</feature>
<feature type="compositionally biased region" description="Pro residues" evidence="1">
    <location>
        <begin position="199"/>
        <end position="209"/>
    </location>
</feature>
<feature type="region of interest" description="Disordered" evidence="1">
    <location>
        <begin position="191"/>
        <end position="214"/>
    </location>
</feature>
<sequence length="679" mass="74380">MTARGLLPFDSVESFSEADEHFFALVPSATARGKQVRPPSPRPATPRTRPPSPPPVASGSSIPAHPHHVLAGFTPADLPSKTKFALKDHIAHRDFTTGHLAATTHIYNTVECVRQDMAELADRFPALVAQVQEYGKAARGSVEDKAIADVLHAQNAQSTRLRQTSAAVQDINARIIPALFERVKVVEGDGPVRTTHRPAAPPPAPPAPAPTFDTAGLDAYFAAREKRARNEADDTVRNVRPRLQPPPPVVAAPPLQPAPPAPRAPPPHAPPPPAARAPARQAAPAPPPPRTSVADPATQVVYGPHPQAWSFTSLNRLNVPGDVSVAILDIIPDCREYGFNTKPYGAQHPLYTVLTFSTAPIADYMIERDHLPRRKSSKRQRARAAELSKYRVCEAGPAECLRKQGLFRRSRSFLVNSWNINGAFPLQMSCPSFRKKLETFDINLFQETHLRPQQEDTVQLPPGYSILSRTRRPKASFDSSWGGVAAIFRSTLQVQYRQDLSGPDFMVLQLNKLLIFNVYLLPESSQWTGVLEKDPCEALAGSLALAYTSGLWVVVLGDLNARVAALLAKFLDPSRTSLDKTITSRETWLCGIFNDYDIVFVSGADIFGPGSGNYTSFQGTRRTVIDYVACSRALFSHVKSFTVEDRVKGYDHAALTVQLELDLLGRMSQGNYATFMVQS</sequence>
<feature type="region of interest" description="Disordered" evidence="1">
    <location>
        <begin position="27"/>
        <end position="70"/>
    </location>
</feature>